<organism evidence="2 3">
    <name type="scientific">Persicitalea jodogahamensis</name>
    <dbReference type="NCBI Taxonomy" id="402147"/>
    <lineage>
        <taxon>Bacteria</taxon>
        <taxon>Pseudomonadati</taxon>
        <taxon>Bacteroidota</taxon>
        <taxon>Cytophagia</taxon>
        <taxon>Cytophagales</taxon>
        <taxon>Spirosomataceae</taxon>
        <taxon>Persicitalea</taxon>
    </lineage>
</organism>
<feature type="region of interest" description="Disordered" evidence="1">
    <location>
        <begin position="1"/>
        <end position="25"/>
    </location>
</feature>
<dbReference type="EMBL" id="BMXF01000008">
    <property type="protein sequence ID" value="GHB87319.1"/>
    <property type="molecule type" value="Genomic_DNA"/>
</dbReference>
<dbReference type="Proteomes" id="UP000598271">
    <property type="component" value="Unassembled WGS sequence"/>
</dbReference>
<name>A0A8J3GC95_9BACT</name>
<comment type="caution">
    <text evidence="2">The sequence shown here is derived from an EMBL/GenBank/DDBJ whole genome shotgun (WGS) entry which is preliminary data.</text>
</comment>
<keyword evidence="3" id="KW-1185">Reference proteome</keyword>
<accession>A0A8J3GC95</accession>
<gene>
    <name evidence="2" type="ORF">GCM10007390_48930</name>
</gene>
<evidence type="ECO:0000313" key="3">
    <source>
        <dbReference type="Proteomes" id="UP000598271"/>
    </source>
</evidence>
<sequence>MSITPPPKRKGATDQAPSLNIASERKMEEVINRGSTAVASRLSSEKDQPTVKNFNVRIMSDRLNVVNSLRDLRPKKPLSPKPGISLQDWVLEAIEEKIKREQKSLS</sequence>
<reference evidence="2 3" key="1">
    <citation type="journal article" date="2014" name="Int. J. Syst. Evol. Microbiol.">
        <title>Complete genome sequence of Corynebacterium casei LMG S-19264T (=DSM 44701T), isolated from a smear-ripened cheese.</title>
        <authorList>
            <consortium name="US DOE Joint Genome Institute (JGI-PGF)"/>
            <person name="Walter F."/>
            <person name="Albersmeier A."/>
            <person name="Kalinowski J."/>
            <person name="Ruckert C."/>
        </authorList>
    </citation>
    <scope>NUCLEOTIDE SEQUENCE [LARGE SCALE GENOMIC DNA]</scope>
    <source>
        <strain evidence="2 3">KCTC 12866</strain>
    </source>
</reference>
<evidence type="ECO:0000313" key="2">
    <source>
        <dbReference type="EMBL" id="GHB87319.1"/>
    </source>
</evidence>
<protein>
    <submittedName>
        <fullName evidence="2">Uncharacterized protein</fullName>
    </submittedName>
</protein>
<proteinExistence type="predicted"/>
<evidence type="ECO:0000256" key="1">
    <source>
        <dbReference type="SAM" id="MobiDB-lite"/>
    </source>
</evidence>
<dbReference type="AlphaFoldDB" id="A0A8J3GC95"/>
<dbReference type="RefSeq" id="WP_189568590.1">
    <property type="nucleotide sequence ID" value="NZ_BMXF01000008.1"/>
</dbReference>